<gene>
    <name evidence="1" type="ORF">B296_00006451</name>
</gene>
<evidence type="ECO:0000313" key="1">
    <source>
        <dbReference type="EMBL" id="RRT63999.1"/>
    </source>
</evidence>
<comment type="caution">
    <text evidence="1">The sequence shown here is derived from an EMBL/GenBank/DDBJ whole genome shotgun (WGS) entry which is preliminary data.</text>
</comment>
<sequence>MLQSATEKRQRRSRRARVIAWIGTRAWDLKVDGSDLGRLNPEDSFLIKRRLGSGDFARVPIWGLGNEAERKKPRVMVELGLGARPLYSHHGSFRNATFEVSNPSYQRNTSLGCFPVPRNPWSSVSLVSSSFEEEKDSTRHGLMPPTLPSCVSSCVGSSPAVFFASEQSMSFPRLDLYQSDTLPSFSKSTKNRPAAASFIFDRGDYSVEQHRLRSQPRDALDSDLKLPMLQNARTSSRDDFPASRIQRYPGRADWSASLQNKHLSPPQVVHDPSVSTEFFSVIFFVLVVRHRGFYSKHLLVACLAVCSSTKVGCGIPSCSMDKPNLRLQTENQLPVTPAGVSSATAISSKTRIRWTQDLHERFVECVNRLGGAESEY</sequence>
<dbReference type="Proteomes" id="UP000287651">
    <property type="component" value="Unassembled WGS sequence"/>
</dbReference>
<evidence type="ECO:0000313" key="2">
    <source>
        <dbReference type="Proteomes" id="UP000287651"/>
    </source>
</evidence>
<accession>A0A426ZJ48</accession>
<dbReference type="Gene3D" id="1.10.10.60">
    <property type="entry name" value="Homeodomain-like"/>
    <property type="match status" value="1"/>
</dbReference>
<name>A0A426ZJ48_ENSVE</name>
<dbReference type="AlphaFoldDB" id="A0A426ZJ48"/>
<reference evidence="1 2" key="1">
    <citation type="journal article" date="2014" name="Agronomy (Basel)">
        <title>A Draft Genome Sequence for Ensete ventricosum, the Drought-Tolerant Tree Against Hunger.</title>
        <authorList>
            <person name="Harrison J."/>
            <person name="Moore K.A."/>
            <person name="Paszkiewicz K."/>
            <person name="Jones T."/>
            <person name="Grant M."/>
            <person name="Ambacheew D."/>
            <person name="Muzemil S."/>
            <person name="Studholme D.J."/>
        </authorList>
    </citation>
    <scope>NUCLEOTIDE SEQUENCE [LARGE SCALE GENOMIC DNA]</scope>
</reference>
<proteinExistence type="predicted"/>
<dbReference type="EMBL" id="AMZH03006370">
    <property type="protein sequence ID" value="RRT63999.1"/>
    <property type="molecule type" value="Genomic_DNA"/>
</dbReference>
<protein>
    <submittedName>
        <fullName evidence="1">Uncharacterized protein</fullName>
    </submittedName>
</protein>
<organism evidence="1 2">
    <name type="scientific">Ensete ventricosum</name>
    <name type="common">Abyssinian banana</name>
    <name type="synonym">Musa ensete</name>
    <dbReference type="NCBI Taxonomy" id="4639"/>
    <lineage>
        <taxon>Eukaryota</taxon>
        <taxon>Viridiplantae</taxon>
        <taxon>Streptophyta</taxon>
        <taxon>Embryophyta</taxon>
        <taxon>Tracheophyta</taxon>
        <taxon>Spermatophyta</taxon>
        <taxon>Magnoliopsida</taxon>
        <taxon>Liliopsida</taxon>
        <taxon>Zingiberales</taxon>
        <taxon>Musaceae</taxon>
        <taxon>Ensete</taxon>
    </lineage>
</organism>